<dbReference type="SMART" id="SM00939">
    <property type="entry name" value="PepX_C"/>
    <property type="match status" value="1"/>
</dbReference>
<evidence type="ECO:0000313" key="6">
    <source>
        <dbReference type="Proteomes" id="UP000325296"/>
    </source>
</evidence>
<reference evidence="3 6" key="2">
    <citation type="submission" date="2019-09" db="EMBL/GenBank/DDBJ databases">
        <title>Draft genome sequence of Pseudomonas brenneri CCUG 51514(T).</title>
        <authorList>
            <person name="Tunovic T."/>
            <person name="Pineiro-Iglesias B."/>
            <person name="Unosson C."/>
            <person name="Inganas E."/>
            <person name="Ohlen M."/>
            <person name="Cardew S."/>
            <person name="Jensie-Markopoulos S."/>
            <person name="Salva-Serra F."/>
            <person name="Jaen-Luchoro D."/>
            <person name="Svensson-Stadler L."/>
            <person name="Chun J."/>
            <person name="Moore E."/>
        </authorList>
    </citation>
    <scope>NUCLEOTIDE SEQUENCE [LARGE SCALE GENOMIC DNA]</scope>
    <source>
        <strain evidence="3 6">CCUG 51514</strain>
    </source>
</reference>
<dbReference type="NCBIfam" id="TIGR00976">
    <property type="entry name" value="CocE_NonD"/>
    <property type="match status" value="1"/>
</dbReference>
<dbReference type="PANTHER" id="PTHR43056">
    <property type="entry name" value="PEPTIDASE S9 PROLYL OLIGOPEPTIDASE"/>
    <property type="match status" value="1"/>
</dbReference>
<name>A0A5B2UWZ0_9PSED</name>
<keyword evidence="5" id="KW-1185">Reference proteome</keyword>
<dbReference type="Gene3D" id="3.40.50.1820">
    <property type="entry name" value="alpha/beta hydrolase"/>
    <property type="match status" value="1"/>
</dbReference>
<sequence>MEIVTEFAYTVREIEHCLIPMSDGTQLAARIWLPETASAQAFPAILEYLPYRKRDGTAVRDALTHPWMAGQGYVCVRVDMRGNGESEGLMADEYLLQEQNDALEVIEWLCQQPWCDGNLGMMGISWGGFNSLQVAARQPEALKAIITLCSTDDRFADDIHYKGGNLLLENFGWAATMLNFSAAAPDPQLVGDAWKTLWQQRLDAMPLLAETWLQHQTRDAYWRHGSVCEDYSAIKAAVYAVGGWGDAYKNAVPRLMQHLPGPKKAMIGPWIHKYPHFAVPNPAIGFLQEAKRWWDHWLKGIENGVMDDAACTFYLQDVLAPKGSYAERPGIWVQTSGWPDSQVQWADYSLDDRGLTPGLQPLGSARSICSPLTTGLHQGEYCAIWFGPDGPTDQRRDDAQSLCFDSQPLAEPLALLGDVRLQLRLASDTTCGQLVARLNAVAPDGQVTQITYGVLNLTLREDASRLTPPVPGEPMDVQLSLDHIGTRVPAGHRLRLALSTASFPLLWPSRELTTLTVLPALQRVQLPIFSGAAVPCPFGTPQAAAPAALQILRAAAPKRTLIEDVGSGEVCVKIEDDLGAVRFTEHGLAVDQRCTELYRTLPWDPLSTRADIQWHYRVERGPWSVEVDSRLQVHADAQWFYVEAQQHARENGAQVHHRTWNKRVARVAL</sequence>
<dbReference type="RefSeq" id="WP_090291644.1">
    <property type="nucleotide sequence ID" value="NZ_BMNU01000005.1"/>
</dbReference>
<dbReference type="Proteomes" id="UP000325296">
    <property type="component" value="Unassembled WGS sequence"/>
</dbReference>
<dbReference type="SUPFAM" id="SSF53474">
    <property type="entry name" value="alpha/beta-Hydrolases"/>
    <property type="match status" value="1"/>
</dbReference>
<dbReference type="GO" id="GO:0008239">
    <property type="term" value="F:dipeptidyl-peptidase activity"/>
    <property type="evidence" value="ECO:0007669"/>
    <property type="project" value="InterPro"/>
</dbReference>
<evidence type="ECO:0000259" key="2">
    <source>
        <dbReference type="SMART" id="SM00939"/>
    </source>
</evidence>
<protein>
    <submittedName>
        <fullName evidence="3">CocE/NonD family hydrolase</fullName>
    </submittedName>
</protein>
<dbReference type="Pfam" id="PF02129">
    <property type="entry name" value="Peptidase_S15"/>
    <property type="match status" value="1"/>
</dbReference>
<dbReference type="EMBL" id="VUOL01000004">
    <property type="protein sequence ID" value="KAA2231174.1"/>
    <property type="molecule type" value="Genomic_DNA"/>
</dbReference>
<dbReference type="AlphaFoldDB" id="A0A5B2UWZ0"/>
<evidence type="ECO:0000313" key="5">
    <source>
        <dbReference type="Proteomes" id="UP000199620"/>
    </source>
</evidence>
<gene>
    <name evidence="3" type="ORF">F1720_09505</name>
    <name evidence="4" type="ORF">SAMN04490181_2774</name>
</gene>
<dbReference type="InterPro" id="IPR050585">
    <property type="entry name" value="Xaa-Pro_dipeptidyl-ppase/CocE"/>
</dbReference>
<proteinExistence type="predicted"/>
<evidence type="ECO:0000313" key="3">
    <source>
        <dbReference type="EMBL" id="KAA2231174.1"/>
    </source>
</evidence>
<dbReference type="Proteomes" id="UP000199620">
    <property type="component" value="Chromosome I"/>
</dbReference>
<evidence type="ECO:0000256" key="1">
    <source>
        <dbReference type="ARBA" id="ARBA00022801"/>
    </source>
</evidence>
<dbReference type="InterPro" id="IPR005674">
    <property type="entry name" value="CocE/Ser_esterase"/>
</dbReference>
<dbReference type="PANTHER" id="PTHR43056:SF10">
    <property type="entry name" value="COCE_NOND FAMILY, PUTATIVE (AFU_ORTHOLOGUE AFUA_7G00600)-RELATED"/>
    <property type="match status" value="1"/>
</dbReference>
<dbReference type="Gene3D" id="2.60.120.260">
    <property type="entry name" value="Galactose-binding domain-like"/>
    <property type="match status" value="1"/>
</dbReference>
<dbReference type="InterPro" id="IPR008979">
    <property type="entry name" value="Galactose-bd-like_sf"/>
</dbReference>
<organism evidence="3 6">
    <name type="scientific">Pseudomonas brenneri</name>
    <dbReference type="NCBI Taxonomy" id="129817"/>
    <lineage>
        <taxon>Bacteria</taxon>
        <taxon>Pseudomonadati</taxon>
        <taxon>Pseudomonadota</taxon>
        <taxon>Gammaproteobacteria</taxon>
        <taxon>Pseudomonadales</taxon>
        <taxon>Pseudomonadaceae</taxon>
        <taxon>Pseudomonas</taxon>
    </lineage>
</organism>
<accession>A0A5B2UWZ0</accession>
<dbReference type="InterPro" id="IPR013736">
    <property type="entry name" value="Xaa-Pro_dipept_C"/>
</dbReference>
<reference evidence="4 5" key="1">
    <citation type="submission" date="2016-10" db="EMBL/GenBank/DDBJ databases">
        <authorList>
            <person name="Varghese N."/>
            <person name="Submissions S."/>
        </authorList>
    </citation>
    <scope>NUCLEOTIDE SEQUENCE [LARGE SCALE GENOMIC DNA]</scope>
    <source>
        <strain evidence="4 5">BS2771</strain>
    </source>
</reference>
<dbReference type="InterPro" id="IPR000383">
    <property type="entry name" value="Xaa-Pro-like_dom"/>
</dbReference>
<dbReference type="EMBL" id="LT629800">
    <property type="protein sequence ID" value="SDU99688.1"/>
    <property type="molecule type" value="Genomic_DNA"/>
</dbReference>
<dbReference type="Gene3D" id="1.10.3020.10">
    <property type="entry name" value="alpha-amino acid ester hydrolase ( Helical cap domain)"/>
    <property type="match status" value="1"/>
</dbReference>
<dbReference type="Pfam" id="PF08530">
    <property type="entry name" value="PepX_C"/>
    <property type="match status" value="1"/>
</dbReference>
<keyword evidence="1 3" id="KW-0378">Hydrolase</keyword>
<feature type="domain" description="Xaa-Pro dipeptidyl-peptidase C-terminal" evidence="2">
    <location>
        <begin position="291"/>
        <end position="527"/>
    </location>
</feature>
<evidence type="ECO:0000313" key="4">
    <source>
        <dbReference type="EMBL" id="SDU99688.1"/>
    </source>
</evidence>
<dbReference type="InterPro" id="IPR029058">
    <property type="entry name" value="AB_hydrolase_fold"/>
</dbReference>
<dbReference type="SUPFAM" id="SSF49785">
    <property type="entry name" value="Galactose-binding domain-like"/>
    <property type="match status" value="1"/>
</dbReference>
<dbReference type="OrthoDB" id="9806163at2"/>